<evidence type="ECO:0000313" key="5">
    <source>
        <dbReference type="Proteomes" id="UP001157947"/>
    </source>
</evidence>
<dbReference type="InterPro" id="IPR011990">
    <property type="entry name" value="TPR-like_helical_dom_sf"/>
</dbReference>
<dbReference type="Gene3D" id="1.25.40.10">
    <property type="entry name" value="Tetratricopeptide repeat domain"/>
    <property type="match status" value="3"/>
</dbReference>
<keyword evidence="1" id="KW-0677">Repeat</keyword>
<keyword evidence="5" id="KW-1185">Reference proteome</keyword>
<dbReference type="PROSITE" id="PS50293">
    <property type="entry name" value="TPR_REGION"/>
    <property type="match status" value="1"/>
</dbReference>
<dbReference type="InterPro" id="IPR050498">
    <property type="entry name" value="Ycf3"/>
</dbReference>
<dbReference type="InterPro" id="IPR019734">
    <property type="entry name" value="TPR_rpt"/>
</dbReference>
<feature type="repeat" description="TPR" evidence="3">
    <location>
        <begin position="76"/>
        <end position="109"/>
    </location>
</feature>
<organism evidence="4 5">
    <name type="scientific">Venenivibrio stagnispumantis</name>
    <dbReference type="NCBI Taxonomy" id="407998"/>
    <lineage>
        <taxon>Bacteria</taxon>
        <taxon>Pseudomonadati</taxon>
        <taxon>Aquificota</taxon>
        <taxon>Aquificia</taxon>
        <taxon>Aquificales</taxon>
        <taxon>Hydrogenothermaceae</taxon>
        <taxon>Venenivibrio</taxon>
    </lineage>
</organism>
<reference evidence="4" key="1">
    <citation type="submission" date="2017-05" db="EMBL/GenBank/DDBJ databases">
        <authorList>
            <person name="Varghese N."/>
            <person name="Submissions S."/>
        </authorList>
    </citation>
    <scope>NUCLEOTIDE SEQUENCE</scope>
    <source>
        <strain evidence="4">DSM 18763</strain>
    </source>
</reference>
<evidence type="ECO:0000256" key="1">
    <source>
        <dbReference type="ARBA" id="ARBA00022737"/>
    </source>
</evidence>
<dbReference type="EMBL" id="FXTX01000002">
    <property type="protein sequence ID" value="SMP03550.1"/>
    <property type="molecule type" value="Genomic_DNA"/>
</dbReference>
<dbReference type="PANTHER" id="PTHR44858">
    <property type="entry name" value="TETRATRICOPEPTIDE REPEAT PROTEIN 6"/>
    <property type="match status" value="1"/>
</dbReference>
<dbReference type="RefSeq" id="WP_265133371.1">
    <property type="nucleotide sequence ID" value="NZ_FXTX01000002.1"/>
</dbReference>
<dbReference type="Proteomes" id="UP001157947">
    <property type="component" value="Unassembled WGS sequence"/>
</dbReference>
<name>A0AA45WJM7_9AQUI</name>
<accession>A0AA45WJM7</accession>
<comment type="caution">
    <text evidence="4">The sequence shown here is derived from an EMBL/GenBank/DDBJ whole genome shotgun (WGS) entry which is preliminary data.</text>
</comment>
<dbReference type="SUPFAM" id="SSF48452">
    <property type="entry name" value="TPR-like"/>
    <property type="match status" value="1"/>
</dbReference>
<gene>
    <name evidence="4" type="ORF">SAMN06264868_102138</name>
</gene>
<evidence type="ECO:0000256" key="3">
    <source>
        <dbReference type="PROSITE-ProRule" id="PRU00339"/>
    </source>
</evidence>
<evidence type="ECO:0000256" key="2">
    <source>
        <dbReference type="ARBA" id="ARBA00022803"/>
    </source>
</evidence>
<protein>
    <submittedName>
        <fullName evidence="4">Tetratricopeptide repeat-containing protein</fullName>
    </submittedName>
</protein>
<dbReference type="PANTHER" id="PTHR44858:SF1">
    <property type="entry name" value="UDP-N-ACETYLGLUCOSAMINE--PEPTIDE N-ACETYLGLUCOSAMINYLTRANSFERASE SPINDLY-RELATED"/>
    <property type="match status" value="1"/>
</dbReference>
<dbReference type="AlphaFoldDB" id="A0AA45WJM7"/>
<sequence>MSTEAYHLLNKAIQQYERENYETAIALVDEAILISPELPELHYWRGKVAALDLNQESLEVAIVELSEAIRNKPDYAEAYFERGKVYIQKGEYEEAKKDLEETIRLNPKIKEAYSLLAQIYLREGNDEKAMEYLNKVTDKKGDERYYFSLGKILNALPLKEKLIRFINDLYTK</sequence>
<feature type="repeat" description="TPR" evidence="3">
    <location>
        <begin position="110"/>
        <end position="143"/>
    </location>
</feature>
<keyword evidence="2 3" id="KW-0802">TPR repeat</keyword>
<dbReference type="SMART" id="SM00028">
    <property type="entry name" value="TPR"/>
    <property type="match status" value="3"/>
</dbReference>
<dbReference type="PROSITE" id="PS50005">
    <property type="entry name" value="TPR"/>
    <property type="match status" value="2"/>
</dbReference>
<evidence type="ECO:0000313" key="4">
    <source>
        <dbReference type="EMBL" id="SMP03550.1"/>
    </source>
</evidence>
<dbReference type="Pfam" id="PF14559">
    <property type="entry name" value="TPR_19"/>
    <property type="match status" value="1"/>
</dbReference>
<proteinExistence type="predicted"/>